<gene>
    <name evidence="5" type="ORF">niasHS_000790</name>
</gene>
<comment type="caution">
    <text evidence="5">The sequence shown here is derived from an EMBL/GenBank/DDBJ whole genome shotgun (WGS) entry which is preliminary data.</text>
</comment>
<reference evidence="5 6" key="1">
    <citation type="submission" date="2024-10" db="EMBL/GenBank/DDBJ databases">
        <authorList>
            <person name="Kim D."/>
        </authorList>
    </citation>
    <scope>NUCLEOTIDE SEQUENCE [LARGE SCALE GENOMIC DNA]</scope>
    <source>
        <strain evidence="5">Taebaek</strain>
    </source>
</reference>
<dbReference type="SMART" id="SM00049">
    <property type="entry name" value="DEP"/>
    <property type="match status" value="1"/>
</dbReference>
<feature type="region of interest" description="Disordered" evidence="2">
    <location>
        <begin position="664"/>
        <end position="693"/>
    </location>
</feature>
<dbReference type="InterPro" id="IPR047016">
    <property type="entry name" value="RGS6/7/9/11"/>
</dbReference>
<feature type="compositionally biased region" description="Basic and acidic residues" evidence="2">
    <location>
        <begin position="749"/>
        <end position="759"/>
    </location>
</feature>
<evidence type="ECO:0000256" key="2">
    <source>
        <dbReference type="SAM" id="MobiDB-lite"/>
    </source>
</evidence>
<dbReference type="InterPro" id="IPR047017">
    <property type="entry name" value="RGS6/7/9/11_DHEX_sf"/>
</dbReference>
<feature type="region of interest" description="Disordered" evidence="2">
    <location>
        <begin position="345"/>
        <end position="375"/>
    </location>
</feature>
<accession>A0ABD2K8E5</accession>
<evidence type="ECO:0000259" key="4">
    <source>
        <dbReference type="PROSITE" id="PS50186"/>
    </source>
</evidence>
<feature type="domain" description="RGS" evidence="3">
    <location>
        <begin position="472"/>
        <end position="588"/>
    </location>
</feature>
<dbReference type="InterPro" id="IPR036284">
    <property type="entry name" value="GGL_sf"/>
</dbReference>
<dbReference type="InterPro" id="IPR015898">
    <property type="entry name" value="G-protein_gamma-like_dom"/>
</dbReference>
<dbReference type="Gene3D" id="1.10.10.10">
    <property type="entry name" value="Winged helix-like DNA-binding domain superfamily/Winged helix DNA-binding domain"/>
    <property type="match status" value="1"/>
</dbReference>
<feature type="compositionally biased region" description="Polar residues" evidence="2">
    <location>
        <begin position="596"/>
        <end position="609"/>
    </location>
</feature>
<dbReference type="PANTHER" id="PTHR45746">
    <property type="entry name" value="LP21163P"/>
    <property type="match status" value="1"/>
</dbReference>
<dbReference type="PANTHER" id="PTHR45746:SF6">
    <property type="entry name" value="LP21163P"/>
    <property type="match status" value="1"/>
</dbReference>
<protein>
    <recommendedName>
        <fullName evidence="7">Regulator of G-protein signaling 7</fullName>
    </recommendedName>
</protein>
<organism evidence="5 6">
    <name type="scientific">Heterodera schachtii</name>
    <name type="common">Sugarbeet cyst nematode worm</name>
    <name type="synonym">Tylenchus schachtii</name>
    <dbReference type="NCBI Taxonomy" id="97005"/>
    <lineage>
        <taxon>Eukaryota</taxon>
        <taxon>Metazoa</taxon>
        <taxon>Ecdysozoa</taxon>
        <taxon>Nematoda</taxon>
        <taxon>Chromadorea</taxon>
        <taxon>Rhabditida</taxon>
        <taxon>Tylenchina</taxon>
        <taxon>Tylenchomorpha</taxon>
        <taxon>Tylenchoidea</taxon>
        <taxon>Heteroderidae</taxon>
        <taxon>Heteroderinae</taxon>
        <taxon>Heterodera</taxon>
    </lineage>
</organism>
<feature type="compositionally biased region" description="Basic and acidic residues" evidence="2">
    <location>
        <begin position="795"/>
        <end position="814"/>
    </location>
</feature>
<dbReference type="FunFam" id="1.10.1240.60:FF:000001">
    <property type="entry name" value="Regulator of G-protein signaling 6"/>
    <property type="match status" value="1"/>
</dbReference>
<feature type="region of interest" description="Disordered" evidence="2">
    <location>
        <begin position="722"/>
        <end position="820"/>
    </location>
</feature>
<dbReference type="Pfam" id="PF18148">
    <property type="entry name" value="RGS_DHEX"/>
    <property type="match status" value="1"/>
</dbReference>
<dbReference type="Gene3D" id="1.10.167.10">
    <property type="entry name" value="Regulator of G-protein Signalling 4, domain 2"/>
    <property type="match status" value="1"/>
</dbReference>
<proteinExistence type="predicted"/>
<dbReference type="Pfam" id="PF00615">
    <property type="entry name" value="RGS"/>
    <property type="match status" value="1"/>
</dbReference>
<dbReference type="AlphaFoldDB" id="A0ABD2K8E5"/>
<dbReference type="Gene3D" id="1.10.1240.60">
    <property type="match status" value="1"/>
</dbReference>
<dbReference type="InterPro" id="IPR036390">
    <property type="entry name" value="WH_DNA-bd_sf"/>
</dbReference>
<dbReference type="InterPro" id="IPR040759">
    <property type="entry name" value="RGS_DHEX"/>
</dbReference>
<dbReference type="SUPFAM" id="SSF48097">
    <property type="entry name" value="Regulator of G-protein signaling, RGS"/>
    <property type="match status" value="1"/>
</dbReference>
<dbReference type="SMART" id="SM00315">
    <property type="entry name" value="RGS"/>
    <property type="match status" value="1"/>
</dbReference>
<dbReference type="InterPro" id="IPR044926">
    <property type="entry name" value="RGS_subdomain_2"/>
</dbReference>
<dbReference type="SMART" id="SM00224">
    <property type="entry name" value="GGL"/>
    <property type="match status" value="1"/>
</dbReference>
<evidence type="ECO:0000259" key="3">
    <source>
        <dbReference type="PROSITE" id="PS50132"/>
    </source>
</evidence>
<dbReference type="FunFam" id="1.10.10.10:FF:000162">
    <property type="entry name" value="Regulator of G-protein signaling 6"/>
    <property type="match status" value="1"/>
</dbReference>
<dbReference type="GO" id="GO:0009968">
    <property type="term" value="P:negative regulation of signal transduction"/>
    <property type="evidence" value="ECO:0007669"/>
    <property type="project" value="UniProtKB-KW"/>
</dbReference>
<dbReference type="SUPFAM" id="SSF46785">
    <property type="entry name" value="Winged helix' DNA-binding domain"/>
    <property type="match status" value="1"/>
</dbReference>
<evidence type="ECO:0000313" key="5">
    <source>
        <dbReference type="EMBL" id="KAL3099182.1"/>
    </source>
</evidence>
<dbReference type="SUPFAM" id="SSF48670">
    <property type="entry name" value="Transducin (heterotrimeric G protein), gamma chain"/>
    <property type="match status" value="1"/>
</dbReference>
<sequence>MNVQQQQPVTSAYPQQGNFAEEKQLHPNHNVYRKMERLISLMLNVDDGVPIKTVKSFLSKIPSVFTGQDLVGWLLQNVDIADLGDALHLAHLLASHGYVFQIDDHVLTVKNDNTYYRFQTPYFWPSNCWEPENTDYAVYLCKRTMQNKAHLELEDFEAENLAKLQKMFSRKWEFVFMQAEAQYKVDKKRDRMERQILDSQERAFWDLHRPVPGCVNTTELSAFYRGSSASGAATDHFQFDHQNYGLILIFIVDFRKLSRSGRPKYSASTSLLAQAAAASSSSSTTTTTSTSNGPAAAAQPTPTKTTAKSVPTRTADECSSTACTSSASCAGGGGAAGTSARGAETAASTAAPAPNRTTANAASSSSVREVKYHQRPGFRRQTRLQDSIKTEITDLHNRLAKNVLRTSKVVENYLQYYDHRIIFDAFLVQLGSATDPFHGQPNPWISDTVDFWDHDKMYADVSARRLKLWEESLEELLTDPLGRETLQKFLDKEYSGENLRFWMEVQRLRKCSCRFVPVLVTEIYNEFIDANATSPVNIDCKVMEITEENLRNNPNRWSFDDAADHIFCLMKNDSYQRFLRSEMYREMVNTSKKKSSLSTMNSRKASRKVPSTTRVILPNRFICSSASASVPASVAQPPYPYTATATLLNTSSAGGARTLSACGFRSGSTERNGDASPATITLAGGRSKSSSGGGGINAVIKCAASANSNCSFGTATTSVVVTTHQRHHSPSTGGDDRRRDSPSLSKSRTSGDCDRRRDSSFSSPPLWPQLPQRGQARGGPARAERMGRNGRAKARGADGTDWRRHAERTGRTGECDGTAPRTQPRVLCLAIAFVAFLLAPALRSAAREFGRHLAGTLSAKREGSTGPATVVDGTASLQIMDRHKSVKKSSSPSSIVACDYGSGPQIATTTDAHIADVDEYAFELRRRRQKSGDGTNTWHGTRYVWDG</sequence>
<feature type="region of interest" description="Disordered" evidence="2">
    <location>
        <begin position="277"/>
        <end position="317"/>
    </location>
</feature>
<dbReference type="InterPro" id="IPR036305">
    <property type="entry name" value="RGS_sf"/>
</dbReference>
<feature type="compositionally biased region" description="Low complexity" evidence="2">
    <location>
        <begin position="277"/>
        <end position="308"/>
    </location>
</feature>
<dbReference type="Pfam" id="PF00610">
    <property type="entry name" value="DEP"/>
    <property type="match status" value="1"/>
</dbReference>
<feature type="region of interest" description="Disordered" evidence="2">
    <location>
        <begin position="590"/>
        <end position="609"/>
    </location>
</feature>
<dbReference type="PRINTS" id="PR01301">
    <property type="entry name" value="RGSPROTEIN"/>
</dbReference>
<evidence type="ECO:0008006" key="7">
    <source>
        <dbReference type="Google" id="ProtNLM"/>
    </source>
</evidence>
<dbReference type="Pfam" id="PF00631">
    <property type="entry name" value="G-gamma"/>
    <property type="match status" value="1"/>
</dbReference>
<evidence type="ECO:0000256" key="1">
    <source>
        <dbReference type="ARBA" id="ARBA00022700"/>
    </source>
</evidence>
<dbReference type="Proteomes" id="UP001620645">
    <property type="component" value="Unassembled WGS sequence"/>
</dbReference>
<dbReference type="InterPro" id="IPR036388">
    <property type="entry name" value="WH-like_DNA-bd_sf"/>
</dbReference>
<keyword evidence="1" id="KW-0734">Signal transduction inhibitor</keyword>
<dbReference type="PROSITE" id="PS50132">
    <property type="entry name" value="RGS"/>
    <property type="match status" value="1"/>
</dbReference>
<keyword evidence="6" id="KW-1185">Reference proteome</keyword>
<feature type="compositionally biased region" description="Low complexity" evidence="2">
    <location>
        <begin position="345"/>
        <end position="366"/>
    </location>
</feature>
<evidence type="ECO:0000313" key="6">
    <source>
        <dbReference type="Proteomes" id="UP001620645"/>
    </source>
</evidence>
<dbReference type="EMBL" id="JBICCN010000040">
    <property type="protein sequence ID" value="KAL3099182.1"/>
    <property type="molecule type" value="Genomic_DNA"/>
</dbReference>
<dbReference type="CDD" id="cd04450">
    <property type="entry name" value="DEP_RGS7-like"/>
    <property type="match status" value="1"/>
</dbReference>
<name>A0ABD2K8E5_HETSC</name>
<dbReference type="PROSITE" id="PS50186">
    <property type="entry name" value="DEP"/>
    <property type="match status" value="1"/>
</dbReference>
<dbReference type="InterPro" id="IPR000591">
    <property type="entry name" value="DEP_dom"/>
</dbReference>
<dbReference type="InterPro" id="IPR016137">
    <property type="entry name" value="RGS"/>
</dbReference>
<feature type="domain" description="DEP" evidence="4">
    <location>
        <begin position="45"/>
        <end position="120"/>
    </location>
</feature>